<protein>
    <recommendedName>
        <fullName evidence="9">NAD(P)-binding protein</fullName>
    </recommendedName>
</protein>
<dbReference type="GO" id="GO:0016616">
    <property type="term" value="F:oxidoreductase activity, acting on the CH-OH group of donors, NAD or NADP as acceptor"/>
    <property type="evidence" value="ECO:0007669"/>
    <property type="project" value="UniProtKB-ARBA"/>
</dbReference>
<gene>
    <name evidence="5" type="ORF">AA0114_g4338</name>
    <name evidence="4" type="ORF">AA0115_g3717</name>
    <name evidence="6" type="ORF">AA0119_g2986</name>
</gene>
<evidence type="ECO:0000256" key="2">
    <source>
        <dbReference type="ARBA" id="ARBA00022857"/>
    </source>
</evidence>
<dbReference type="PROSITE" id="PS00061">
    <property type="entry name" value="ADH_SHORT"/>
    <property type="match status" value="1"/>
</dbReference>
<dbReference type="Proteomes" id="UP000293195">
    <property type="component" value="Unassembled WGS sequence"/>
</dbReference>
<dbReference type="PANTHER" id="PTHR43008">
    <property type="entry name" value="BENZIL REDUCTASE"/>
    <property type="match status" value="1"/>
</dbReference>
<dbReference type="InterPro" id="IPR036291">
    <property type="entry name" value="NAD(P)-bd_dom_sf"/>
</dbReference>
<comment type="similarity">
    <text evidence="1">Belongs to the short-chain dehydrogenases/reductases (SDR) family.</text>
</comment>
<dbReference type="SUPFAM" id="SSF51735">
    <property type="entry name" value="NAD(P)-binding Rossmann-fold domains"/>
    <property type="match status" value="1"/>
</dbReference>
<dbReference type="EMBL" id="PDXF01000007">
    <property type="protein sequence ID" value="RYO06116.1"/>
    <property type="molecule type" value="Genomic_DNA"/>
</dbReference>
<dbReference type="InterPro" id="IPR002347">
    <property type="entry name" value="SDR_fam"/>
</dbReference>
<dbReference type="PANTHER" id="PTHR43008:SF7">
    <property type="entry name" value="SHORT CHAIN DEHYDROGENASE_REDUCTASE (AFU_ORTHOLOGUE AFUA_2G00830)"/>
    <property type="match status" value="1"/>
</dbReference>
<evidence type="ECO:0000313" key="8">
    <source>
        <dbReference type="Proteomes" id="UP000293195"/>
    </source>
</evidence>
<evidence type="ECO:0000313" key="7">
    <source>
        <dbReference type="Proteomes" id="UP000292402"/>
    </source>
</evidence>
<evidence type="ECO:0000313" key="6">
    <source>
        <dbReference type="EMBL" id="RYO06116.1"/>
    </source>
</evidence>
<keyword evidence="3" id="KW-0560">Oxidoreductase</keyword>
<dbReference type="CDD" id="cd05233">
    <property type="entry name" value="SDR_c"/>
    <property type="match status" value="1"/>
</dbReference>
<comment type="caution">
    <text evidence="5">The sequence shown here is derived from an EMBL/GenBank/DDBJ whole genome shotgun (WGS) entry which is preliminary data.</text>
</comment>
<evidence type="ECO:0000313" key="4">
    <source>
        <dbReference type="EMBL" id="RYN32560.1"/>
    </source>
</evidence>
<reference evidence="4" key="1">
    <citation type="submission" date="2017-10" db="EMBL/GenBank/DDBJ databases">
        <authorList>
            <person name="Armitage A.D."/>
            <person name="Barbara D.J."/>
            <person name="Woodhall J.W."/>
            <person name="Sreenivasaprasad S."/>
            <person name="Lane C.R."/>
            <person name="Clarkson J.P."/>
            <person name="Harrison R.J."/>
        </authorList>
    </citation>
    <scope>NUCLEOTIDE SEQUENCE</scope>
    <source>
        <strain evidence="4">FERA 1164</strain>
        <strain evidence="6">FERA 635</strain>
    </source>
</reference>
<reference evidence="4 7" key="2">
    <citation type="journal article" date="2019" name="bioRxiv">
        <title>Genomics, evolutionary history and diagnostics of the Alternaria alternata species group including apple and Asian pear pathotypes.</title>
        <authorList>
            <person name="Armitage A.D."/>
            <person name="Cockerton H.M."/>
            <person name="Sreenivasaprasad S."/>
            <person name="Woodhall J.W."/>
            <person name="Lane C.R."/>
            <person name="Harrison R.J."/>
            <person name="Clarkson J.P."/>
        </authorList>
    </citation>
    <scope>NUCLEOTIDE SEQUENCE [LARGE SCALE GENOMIC DNA]</scope>
    <source>
        <strain evidence="7">FERA 1082</strain>
        <strain evidence="4">FERA 1164</strain>
        <strain evidence="6">FERA 635</strain>
    </source>
</reference>
<accession>A0A4Q4MKP7</accession>
<evidence type="ECO:0008006" key="9">
    <source>
        <dbReference type="Google" id="ProtNLM"/>
    </source>
</evidence>
<proteinExistence type="inferred from homology"/>
<dbReference type="Proteomes" id="UP000292340">
    <property type="component" value="Unassembled WGS sequence"/>
</dbReference>
<dbReference type="InterPro" id="IPR020904">
    <property type="entry name" value="Sc_DH/Rdtase_CS"/>
</dbReference>
<dbReference type="PRINTS" id="PR00081">
    <property type="entry name" value="GDHRDH"/>
</dbReference>
<evidence type="ECO:0000313" key="5">
    <source>
        <dbReference type="EMBL" id="RYN53361.1"/>
    </source>
</evidence>
<evidence type="ECO:0000256" key="3">
    <source>
        <dbReference type="ARBA" id="ARBA00023002"/>
    </source>
</evidence>
<dbReference type="EMBL" id="PDXB01000007">
    <property type="protein sequence ID" value="RYN32560.1"/>
    <property type="molecule type" value="Genomic_DNA"/>
</dbReference>
<organism evidence="5 7">
    <name type="scientific">Alternaria tenuissima</name>
    <dbReference type="NCBI Taxonomy" id="119927"/>
    <lineage>
        <taxon>Eukaryota</taxon>
        <taxon>Fungi</taxon>
        <taxon>Dikarya</taxon>
        <taxon>Ascomycota</taxon>
        <taxon>Pezizomycotina</taxon>
        <taxon>Dothideomycetes</taxon>
        <taxon>Pleosporomycetidae</taxon>
        <taxon>Pleosporales</taxon>
        <taxon>Pleosporineae</taxon>
        <taxon>Pleosporaceae</taxon>
        <taxon>Alternaria</taxon>
        <taxon>Alternaria sect. Alternaria</taxon>
        <taxon>Alternaria alternata complex</taxon>
    </lineage>
</organism>
<keyword evidence="2" id="KW-0521">NADP</keyword>
<dbReference type="Proteomes" id="UP000292402">
    <property type="component" value="Unassembled WGS sequence"/>
</dbReference>
<reference evidence="5" key="3">
    <citation type="journal article" date="2019" name="J. ISSAAS">
        <title>Genomics, evolutionary history and diagnostics of the Alternaria alternata species group including apple and Asian pear pathotypes.</title>
        <authorList>
            <person name="Armitage A.D."/>
            <person name="Cockerton H.M."/>
            <person name="Sreenivasaprasad S."/>
            <person name="Woodhall J."/>
            <person name="Lane C."/>
            <person name="Harrison R.J."/>
            <person name="Clarkson J.P."/>
        </authorList>
    </citation>
    <scope>NUCLEOTIDE SEQUENCE</scope>
    <source>
        <strain evidence="5">FERA 1082</strain>
    </source>
</reference>
<evidence type="ECO:0000256" key="1">
    <source>
        <dbReference type="ARBA" id="ARBA00006484"/>
    </source>
</evidence>
<dbReference type="Gene3D" id="3.40.50.720">
    <property type="entry name" value="NAD(P)-binding Rossmann-like Domain"/>
    <property type="match status" value="1"/>
</dbReference>
<keyword evidence="8" id="KW-1185">Reference proteome</keyword>
<dbReference type="AlphaFoldDB" id="A0A4Q4MKP7"/>
<sequence length="303" mass="33216">MSVFRSSAHALITGGASGVGYSVAQLCLKHSMRVSIVDFNQSSLDIAGKSLKGEVRLIKADVSSRQDWASIREQVGTDVDFLMLNAGIGGRGTWGDEDYFDKILATNLGGVVNGLNAYVPSFKERDGKGPSAIVITGSKQGITNPPGNAAYNASKAAVKTLAEHLSYDLKDTSIGVHLLVPGWTFTGLVSRLSPIRRSVISSAPSASWFFNINLKKQSGNTPGSEKAKPEGAWSADQVANYMYAKMQDKKFYIICPDDQVTEETDKKRMLWSVGDIVNERPPLTRWRDEYKEEAEKWMKEQKV</sequence>
<dbReference type="GO" id="GO:0050664">
    <property type="term" value="F:oxidoreductase activity, acting on NAD(P)H, oxygen as acceptor"/>
    <property type="evidence" value="ECO:0007669"/>
    <property type="project" value="TreeGrafter"/>
</dbReference>
<dbReference type="EMBL" id="PDXA01000012">
    <property type="protein sequence ID" value="RYN53361.1"/>
    <property type="molecule type" value="Genomic_DNA"/>
</dbReference>
<dbReference type="Pfam" id="PF00106">
    <property type="entry name" value="adh_short"/>
    <property type="match status" value="1"/>
</dbReference>
<name>A0A4Q4MKP7_9PLEO</name>